<evidence type="ECO:0000259" key="2">
    <source>
        <dbReference type="Pfam" id="PF02543"/>
    </source>
</evidence>
<name>A0ABW9QYC7_9ACTN</name>
<evidence type="ECO:0000313" key="5">
    <source>
        <dbReference type="Proteomes" id="UP000437736"/>
    </source>
</evidence>
<dbReference type="Pfam" id="PF02543">
    <property type="entry name" value="Carbam_trans_N"/>
    <property type="match status" value="1"/>
</dbReference>
<evidence type="ECO:0000259" key="3">
    <source>
        <dbReference type="Pfam" id="PF16861"/>
    </source>
</evidence>
<protein>
    <submittedName>
        <fullName evidence="4">Carbamoyltransferase</fullName>
    </submittedName>
</protein>
<dbReference type="Gene3D" id="3.30.420.40">
    <property type="match status" value="2"/>
</dbReference>
<dbReference type="InterPro" id="IPR051338">
    <property type="entry name" value="NodU/CmcH_Carbamoyltrnsfr"/>
</dbReference>
<feature type="domain" description="Carbamoyltransferase C-terminal" evidence="3">
    <location>
        <begin position="382"/>
        <end position="551"/>
    </location>
</feature>
<comment type="similarity">
    <text evidence="1">Belongs to the NodU/CmcH family.</text>
</comment>
<dbReference type="Pfam" id="PF16861">
    <property type="entry name" value="Carbam_trans_C"/>
    <property type="match status" value="1"/>
</dbReference>
<dbReference type="EMBL" id="WJHE01001004">
    <property type="protein sequence ID" value="MST34434.1"/>
    <property type="molecule type" value="Genomic_DNA"/>
</dbReference>
<feature type="domain" description="Carbamoyltransferase" evidence="2">
    <location>
        <begin position="2"/>
        <end position="331"/>
    </location>
</feature>
<organism evidence="4 5">
    <name type="scientific">Acidiferrimicrobium australe</name>
    <dbReference type="NCBI Taxonomy" id="2664430"/>
    <lineage>
        <taxon>Bacteria</taxon>
        <taxon>Bacillati</taxon>
        <taxon>Actinomycetota</taxon>
        <taxon>Acidimicrobiia</taxon>
        <taxon>Acidimicrobiales</taxon>
        <taxon>Acidimicrobiaceae</taxon>
        <taxon>Acidiferrimicrobium</taxon>
    </lineage>
</organism>
<dbReference type="Gene3D" id="3.90.870.20">
    <property type="entry name" value="Carbamoyltransferase, C-terminal domain"/>
    <property type="match status" value="1"/>
</dbReference>
<evidence type="ECO:0000256" key="1">
    <source>
        <dbReference type="ARBA" id="ARBA00006129"/>
    </source>
</evidence>
<gene>
    <name evidence="4" type="ORF">GHK86_17120</name>
</gene>
<dbReference type="InterPro" id="IPR003696">
    <property type="entry name" value="Carbtransf_dom"/>
</dbReference>
<comment type="caution">
    <text evidence="4">The sequence shown here is derived from an EMBL/GenBank/DDBJ whole genome shotgun (WGS) entry which is preliminary data.</text>
</comment>
<dbReference type="SUPFAM" id="SSF53067">
    <property type="entry name" value="Actin-like ATPase domain"/>
    <property type="match status" value="1"/>
</dbReference>
<accession>A0ABW9QYC7</accession>
<proteinExistence type="inferred from homology"/>
<dbReference type="InterPro" id="IPR031730">
    <property type="entry name" value="Carbam_trans_C"/>
</dbReference>
<reference evidence="4 5" key="1">
    <citation type="submission" date="2019-11" db="EMBL/GenBank/DDBJ databases">
        <title>Acidiferrimicrobium australis gen. nov., sp. nov., an acidophilic and obligately heterotrophic, member of the Actinobacteria that catalyses dissimilatory oxido- reduction of iron isolated from metal-rich acidic water in Chile.</title>
        <authorList>
            <person name="Gonzalez D."/>
            <person name="Huber K."/>
            <person name="Hedrich S."/>
            <person name="Rojas-Villalobos C."/>
            <person name="Quatrini R."/>
            <person name="Dinamarca M.A."/>
            <person name="Schwarz A."/>
            <person name="Canales C."/>
            <person name="Nancucheo I."/>
        </authorList>
    </citation>
    <scope>NUCLEOTIDE SEQUENCE [LARGE SCALE GENOMIC DNA]</scope>
    <source>
        <strain evidence="4 5">USS-CCA1</strain>
    </source>
</reference>
<dbReference type="InterPro" id="IPR038152">
    <property type="entry name" value="Carbam_trans_C_sf"/>
</dbReference>
<dbReference type="InterPro" id="IPR043129">
    <property type="entry name" value="ATPase_NBD"/>
</dbReference>
<dbReference type="PANTHER" id="PTHR34847">
    <property type="entry name" value="NODULATION PROTEIN U"/>
    <property type="match status" value="1"/>
</dbReference>
<keyword evidence="5" id="KW-1185">Reference proteome</keyword>
<dbReference type="Proteomes" id="UP000437736">
    <property type="component" value="Unassembled WGS sequence"/>
</dbReference>
<dbReference type="CDD" id="cd24098">
    <property type="entry name" value="ASKHA_NBD_TobZ_N"/>
    <property type="match status" value="1"/>
</dbReference>
<dbReference type="PANTHER" id="PTHR34847:SF1">
    <property type="entry name" value="NODULATION PROTEIN U"/>
    <property type="match status" value="1"/>
</dbReference>
<sequence>MLGINCFSHDASAALLVDGRLVAFAEEERFNREVHTKRFPHQAIASVLRLGGIEIGQVELVAFAYRPAVDFKRGATDALRRRAPKRLAVQAYVDARLAAKERQLRRTWGYRGPVLYVGHHLAHAASSFFASPFEEAAVLTLDRGGDFLSTTTNVGRGAHLEVRHETKNPNSLGEVYTAVTRYLGFFPNDEGKVMGLAPYGTAKYVEELRDLVRLDADGTFQVDYRWFGYQVEGPPMSDAFLDRYGPPRVPESEITDRDKDLAYALQDLTEEAALHVARHLQRSSGATKLCLAGGLALNSVMNTRILQEAGFDEVFIQPAAGDAGNALGAALWVWHEHLGQPRSWEMAHAFHGEAWSDADCETALRRAGVPYRRVDDPADAAAARLAESKVVGWFQGRAEAGPRALGARSILADPRRADMRDVVNERVKRREWFRPFAPSVLHEHGAEYFDRYSPSPFMLLVLPIREDKQGVIPAVSHVDGTGRVQSVTRDANPAFYEVIERFGERTGVPVVLNTSFNLRGEPMVHRPGEAVADFQRSAMDALVLGPFVADKA</sequence>
<evidence type="ECO:0000313" key="4">
    <source>
        <dbReference type="EMBL" id="MST34434.1"/>
    </source>
</evidence>